<dbReference type="PANTHER" id="PTHR43852:SF3">
    <property type="entry name" value="NUCLEOTIDYLTRANSFERASE"/>
    <property type="match status" value="1"/>
</dbReference>
<dbReference type="InterPro" id="IPR052930">
    <property type="entry name" value="TA_antitoxin_MntA"/>
</dbReference>
<feature type="domain" description="Polymerase beta nucleotidyltransferase" evidence="1">
    <location>
        <begin position="24"/>
        <end position="106"/>
    </location>
</feature>
<dbReference type="Gene3D" id="3.30.460.10">
    <property type="entry name" value="Beta Polymerase, domain 2"/>
    <property type="match status" value="1"/>
</dbReference>
<dbReference type="GO" id="GO:0016740">
    <property type="term" value="F:transferase activity"/>
    <property type="evidence" value="ECO:0007669"/>
    <property type="project" value="UniProtKB-KW"/>
</dbReference>
<name>A0A7T3KUK6_9EURY</name>
<dbReference type="CDD" id="cd05403">
    <property type="entry name" value="NT_KNTase_like"/>
    <property type="match status" value="1"/>
</dbReference>
<dbReference type="PANTHER" id="PTHR43852">
    <property type="entry name" value="NUCLEOTIDYLTRANSFERASE"/>
    <property type="match status" value="1"/>
</dbReference>
<dbReference type="KEGG" id="hlt:I7X12_15845"/>
<evidence type="ECO:0000259" key="1">
    <source>
        <dbReference type="Pfam" id="PF18765"/>
    </source>
</evidence>
<dbReference type="OrthoDB" id="61846at2157"/>
<gene>
    <name evidence="2" type="ORF">I7X12_15845</name>
</gene>
<reference evidence="2 3" key="1">
    <citation type="submission" date="2020-12" db="EMBL/GenBank/DDBJ databases">
        <title>Halosimplex halophilum sp. nov. and Halosimplex salinum sp. nov., two new members of the genus Halosimplex.</title>
        <authorList>
            <person name="Cui H.L."/>
        </authorList>
    </citation>
    <scope>NUCLEOTIDE SEQUENCE [LARGE SCALE GENOMIC DNA]</scope>
    <source>
        <strain evidence="2 3">YGH94</strain>
    </source>
</reference>
<accession>A0A7T3KUK6</accession>
<keyword evidence="2" id="KW-0808">Transferase</keyword>
<dbReference type="RefSeq" id="WP_198061014.1">
    <property type="nucleotide sequence ID" value="NZ_CP065856.1"/>
</dbReference>
<proteinExistence type="predicted"/>
<dbReference type="Pfam" id="PF18765">
    <property type="entry name" value="Polbeta"/>
    <property type="match status" value="1"/>
</dbReference>
<dbReference type="InterPro" id="IPR043519">
    <property type="entry name" value="NT_sf"/>
</dbReference>
<protein>
    <submittedName>
        <fullName evidence="2">Nucleotidyltransferase domain-containing protein</fullName>
    </submittedName>
</protein>
<dbReference type="AlphaFoldDB" id="A0A7T3KUK6"/>
<organism evidence="2 3">
    <name type="scientific">Halosimplex litoreum</name>
    <dbReference type="NCBI Taxonomy" id="1198301"/>
    <lineage>
        <taxon>Archaea</taxon>
        <taxon>Methanobacteriati</taxon>
        <taxon>Methanobacteriota</taxon>
        <taxon>Stenosarchaea group</taxon>
        <taxon>Halobacteria</taxon>
        <taxon>Halobacteriales</taxon>
        <taxon>Haloarculaceae</taxon>
        <taxon>Halosimplex</taxon>
    </lineage>
</organism>
<dbReference type="NCBIfam" id="NF047752">
    <property type="entry name" value="MntA_antitoxin"/>
    <property type="match status" value="1"/>
</dbReference>
<keyword evidence="3" id="KW-1185">Reference proteome</keyword>
<dbReference type="EMBL" id="CP065856">
    <property type="protein sequence ID" value="QPV62199.1"/>
    <property type="molecule type" value="Genomic_DNA"/>
</dbReference>
<dbReference type="SUPFAM" id="SSF81301">
    <property type="entry name" value="Nucleotidyltransferase"/>
    <property type="match status" value="1"/>
</dbReference>
<dbReference type="InterPro" id="IPR041633">
    <property type="entry name" value="Polbeta"/>
</dbReference>
<dbReference type="Proteomes" id="UP000595001">
    <property type="component" value="Chromosome"/>
</dbReference>
<evidence type="ECO:0000313" key="3">
    <source>
        <dbReference type="Proteomes" id="UP000595001"/>
    </source>
</evidence>
<evidence type="ECO:0000313" key="2">
    <source>
        <dbReference type="EMBL" id="QPV62199.1"/>
    </source>
</evidence>
<sequence length="144" mass="16484">MGQSDDRLPDRVDVDGLRKHLGETPVRFALLFGSHARGTADAESDVDIALSFPDGMSDRERFRCRNRIDAELQAHVDGFADVSDIDSLPTHVAYAALRDGRVLVGDERTVEECRRRLRAEYERTEPDRERERREFIDRLARGET</sequence>
<dbReference type="GeneID" id="60589996"/>